<feature type="non-terminal residue" evidence="1">
    <location>
        <position position="1"/>
    </location>
</feature>
<sequence>MELSHISVILANILEFLGYMVGRKMRLMPIHLRKPDVDVLYLKQLLQLFQLIPCKLFCSQNKFVTSWKSHIIIEGVTLLLEINFACQRMWEIWIFVRHLFNHALIMKLRGISSTWKYLLLGGRWLIGGGRWVRFWRDCWLPSRNPPINDVKFCVSDYVSAGG</sequence>
<evidence type="ECO:0000313" key="2">
    <source>
        <dbReference type="Proteomes" id="UP000257109"/>
    </source>
</evidence>
<comment type="caution">
    <text evidence="1">The sequence shown here is derived from an EMBL/GenBank/DDBJ whole genome shotgun (WGS) entry which is preliminary data.</text>
</comment>
<proteinExistence type="predicted"/>
<reference evidence="1" key="1">
    <citation type="submission" date="2018-05" db="EMBL/GenBank/DDBJ databases">
        <title>Draft genome of Mucuna pruriens seed.</title>
        <authorList>
            <person name="Nnadi N.E."/>
            <person name="Vos R."/>
            <person name="Hasami M.H."/>
            <person name="Devisetty U.K."/>
            <person name="Aguiy J.C."/>
        </authorList>
    </citation>
    <scope>NUCLEOTIDE SEQUENCE [LARGE SCALE GENOMIC DNA]</scope>
    <source>
        <strain evidence="1">JCA_2017</strain>
    </source>
</reference>
<evidence type="ECO:0000313" key="1">
    <source>
        <dbReference type="EMBL" id="RDX83634.1"/>
    </source>
</evidence>
<accession>A0A371FZ94</accession>
<protein>
    <submittedName>
        <fullName evidence="1">Uncharacterized protein</fullName>
    </submittedName>
</protein>
<dbReference type="EMBL" id="QJKJ01007292">
    <property type="protein sequence ID" value="RDX83634.1"/>
    <property type="molecule type" value="Genomic_DNA"/>
</dbReference>
<dbReference type="Proteomes" id="UP000257109">
    <property type="component" value="Unassembled WGS sequence"/>
</dbReference>
<keyword evidence="2" id="KW-1185">Reference proteome</keyword>
<gene>
    <name evidence="1" type="ORF">CR513_35426</name>
</gene>
<dbReference type="AlphaFoldDB" id="A0A371FZ94"/>
<organism evidence="1 2">
    <name type="scientific">Mucuna pruriens</name>
    <name type="common">Velvet bean</name>
    <name type="synonym">Dolichos pruriens</name>
    <dbReference type="NCBI Taxonomy" id="157652"/>
    <lineage>
        <taxon>Eukaryota</taxon>
        <taxon>Viridiplantae</taxon>
        <taxon>Streptophyta</taxon>
        <taxon>Embryophyta</taxon>
        <taxon>Tracheophyta</taxon>
        <taxon>Spermatophyta</taxon>
        <taxon>Magnoliopsida</taxon>
        <taxon>eudicotyledons</taxon>
        <taxon>Gunneridae</taxon>
        <taxon>Pentapetalae</taxon>
        <taxon>rosids</taxon>
        <taxon>fabids</taxon>
        <taxon>Fabales</taxon>
        <taxon>Fabaceae</taxon>
        <taxon>Papilionoideae</taxon>
        <taxon>50 kb inversion clade</taxon>
        <taxon>NPAAA clade</taxon>
        <taxon>indigoferoid/millettioid clade</taxon>
        <taxon>Phaseoleae</taxon>
        <taxon>Mucuna</taxon>
    </lineage>
</organism>
<name>A0A371FZ94_MUCPR</name>